<dbReference type="InterPro" id="IPR053812">
    <property type="entry name" value="HTH_Sigma70_ECF-like"/>
</dbReference>
<evidence type="ECO:0000256" key="2">
    <source>
        <dbReference type="ARBA" id="ARBA00023082"/>
    </source>
</evidence>
<dbReference type="InterPro" id="IPR011517">
    <property type="entry name" value="RNA_pol_sigma70_ECF-like"/>
</dbReference>
<accession>A0ABS3CFT2</accession>
<gene>
    <name evidence="5" type="ORF">J0A69_09455</name>
</gene>
<keyword evidence="6" id="KW-1185">Reference proteome</keyword>
<reference evidence="5 6" key="1">
    <citation type="submission" date="2021-03" db="EMBL/GenBank/DDBJ databases">
        <title>novel species isolated from a fishpond in China.</title>
        <authorList>
            <person name="Lu H."/>
            <person name="Cai Z."/>
        </authorList>
    </citation>
    <scope>NUCLEOTIDE SEQUENCE [LARGE SCALE GENOMIC DNA]</scope>
    <source>
        <strain evidence="5 6">YJ13C</strain>
    </source>
</reference>
<sequence length="179" mass="21024">MYSQTLTSQPSNYSLIKNQFLICYDELSKFAHQKLRFEHNAYTLDTSALVHEAYLKMDQHENGFQDKSHFLAIAAIVMRRFLVDYARQKHRQKRGGDQIHLTYGAITNPVVTTPEEVLHLNEALTRLKSINNRHCRVVEFHFFGGYKHEEIAQMMGVSIDTVRRDWRLAKAWLSKELRN</sequence>
<dbReference type="Pfam" id="PF07638">
    <property type="entry name" value="Sigma70_ECF"/>
    <property type="match status" value="1"/>
</dbReference>
<keyword evidence="3" id="KW-0804">Transcription</keyword>
<dbReference type="RefSeq" id="WP_206586312.1">
    <property type="nucleotide sequence ID" value="NZ_JAFKCU010000002.1"/>
</dbReference>
<feature type="domain" description="RNA polymerase sigma-70 ECF-like HTH" evidence="4">
    <location>
        <begin position="20"/>
        <end position="178"/>
    </location>
</feature>
<dbReference type="SUPFAM" id="SSF88659">
    <property type="entry name" value="Sigma3 and sigma4 domains of RNA polymerase sigma factors"/>
    <property type="match status" value="1"/>
</dbReference>
<proteinExistence type="predicted"/>
<evidence type="ECO:0000259" key="4">
    <source>
        <dbReference type="Pfam" id="PF07638"/>
    </source>
</evidence>
<dbReference type="PANTHER" id="PTHR43133">
    <property type="entry name" value="RNA POLYMERASE ECF-TYPE SIGMA FACTO"/>
    <property type="match status" value="1"/>
</dbReference>
<dbReference type="InterPro" id="IPR039425">
    <property type="entry name" value="RNA_pol_sigma-70-like"/>
</dbReference>
<organism evidence="5 6">
    <name type="scientific">Algoriphagus pacificus</name>
    <dbReference type="NCBI Taxonomy" id="2811234"/>
    <lineage>
        <taxon>Bacteria</taxon>
        <taxon>Pseudomonadati</taxon>
        <taxon>Bacteroidota</taxon>
        <taxon>Cytophagia</taxon>
        <taxon>Cytophagales</taxon>
        <taxon>Cyclobacteriaceae</taxon>
        <taxon>Algoriphagus</taxon>
    </lineage>
</organism>
<name>A0ABS3CFT2_9BACT</name>
<evidence type="ECO:0000256" key="1">
    <source>
        <dbReference type="ARBA" id="ARBA00023015"/>
    </source>
</evidence>
<dbReference type="NCBIfam" id="TIGR02937">
    <property type="entry name" value="sigma70-ECF"/>
    <property type="match status" value="1"/>
</dbReference>
<dbReference type="Gene3D" id="1.10.10.10">
    <property type="entry name" value="Winged helix-like DNA-binding domain superfamily/Winged helix DNA-binding domain"/>
    <property type="match status" value="1"/>
</dbReference>
<dbReference type="Proteomes" id="UP000664480">
    <property type="component" value="Unassembled WGS sequence"/>
</dbReference>
<protein>
    <submittedName>
        <fullName evidence="5">Sigma-70 family RNA polymerase sigma factor</fullName>
    </submittedName>
</protein>
<dbReference type="NCBIfam" id="TIGR02999">
    <property type="entry name" value="Sig-70_X6"/>
    <property type="match status" value="1"/>
</dbReference>
<dbReference type="PANTHER" id="PTHR43133:SF39">
    <property type="entry name" value="SIMILAR TO RNA POLYMERASE SIGMA-E FACTOR"/>
    <property type="match status" value="1"/>
</dbReference>
<keyword evidence="2" id="KW-0731">Sigma factor</keyword>
<keyword evidence="1" id="KW-0805">Transcription regulation</keyword>
<evidence type="ECO:0000313" key="5">
    <source>
        <dbReference type="EMBL" id="MBN7815655.1"/>
    </source>
</evidence>
<evidence type="ECO:0000256" key="3">
    <source>
        <dbReference type="ARBA" id="ARBA00023163"/>
    </source>
</evidence>
<dbReference type="InterPro" id="IPR014284">
    <property type="entry name" value="RNA_pol_sigma-70_dom"/>
</dbReference>
<comment type="caution">
    <text evidence="5">The sequence shown here is derived from an EMBL/GenBank/DDBJ whole genome shotgun (WGS) entry which is preliminary data.</text>
</comment>
<dbReference type="InterPro" id="IPR013324">
    <property type="entry name" value="RNA_pol_sigma_r3/r4-like"/>
</dbReference>
<evidence type="ECO:0000313" key="6">
    <source>
        <dbReference type="Proteomes" id="UP000664480"/>
    </source>
</evidence>
<dbReference type="EMBL" id="JAFKCU010000002">
    <property type="protein sequence ID" value="MBN7815655.1"/>
    <property type="molecule type" value="Genomic_DNA"/>
</dbReference>
<dbReference type="InterPro" id="IPR036388">
    <property type="entry name" value="WH-like_DNA-bd_sf"/>
</dbReference>